<dbReference type="EC" id="3.1.1.-" evidence="3"/>
<reference evidence="5" key="1">
    <citation type="journal article" date="2023" name="Mol. Phylogenet. Evol.">
        <title>Genome-scale phylogeny and comparative genomics of the fungal order Sordariales.</title>
        <authorList>
            <person name="Hensen N."/>
            <person name="Bonometti L."/>
            <person name="Westerberg I."/>
            <person name="Brannstrom I.O."/>
            <person name="Guillou S."/>
            <person name="Cros-Aarteil S."/>
            <person name="Calhoun S."/>
            <person name="Haridas S."/>
            <person name="Kuo A."/>
            <person name="Mondo S."/>
            <person name="Pangilinan J."/>
            <person name="Riley R."/>
            <person name="LaButti K."/>
            <person name="Andreopoulos B."/>
            <person name="Lipzen A."/>
            <person name="Chen C."/>
            <person name="Yan M."/>
            <person name="Daum C."/>
            <person name="Ng V."/>
            <person name="Clum A."/>
            <person name="Steindorff A."/>
            <person name="Ohm R.A."/>
            <person name="Martin F."/>
            <person name="Silar P."/>
            <person name="Natvig D.O."/>
            <person name="Lalanne C."/>
            <person name="Gautier V."/>
            <person name="Ament-Velasquez S.L."/>
            <person name="Kruys A."/>
            <person name="Hutchinson M.I."/>
            <person name="Powell A.J."/>
            <person name="Barry K."/>
            <person name="Miller A.N."/>
            <person name="Grigoriev I.V."/>
            <person name="Debuchy R."/>
            <person name="Gladieux P."/>
            <person name="Hiltunen Thoren M."/>
            <person name="Johannesson H."/>
        </authorList>
    </citation>
    <scope>NUCLEOTIDE SEQUENCE</scope>
    <source>
        <strain evidence="5">CBS 103.79</strain>
    </source>
</reference>
<accession>A0AAN6RNK6</accession>
<dbReference type="Gene3D" id="3.40.50.1820">
    <property type="entry name" value="alpha/beta hydrolase"/>
    <property type="match status" value="1"/>
</dbReference>
<organism evidence="5 6">
    <name type="scientific">Staphylotrichum tortipilum</name>
    <dbReference type="NCBI Taxonomy" id="2831512"/>
    <lineage>
        <taxon>Eukaryota</taxon>
        <taxon>Fungi</taxon>
        <taxon>Dikarya</taxon>
        <taxon>Ascomycota</taxon>
        <taxon>Pezizomycotina</taxon>
        <taxon>Sordariomycetes</taxon>
        <taxon>Sordariomycetidae</taxon>
        <taxon>Sordariales</taxon>
        <taxon>Chaetomiaceae</taxon>
        <taxon>Staphylotrichum</taxon>
    </lineage>
</organism>
<keyword evidence="2 3" id="KW-0378">Hydrolase</keyword>
<dbReference type="SUPFAM" id="SSF53474">
    <property type="entry name" value="alpha/beta-Hydrolases"/>
    <property type="match status" value="1"/>
</dbReference>
<dbReference type="InterPro" id="IPR019826">
    <property type="entry name" value="Carboxylesterase_B_AS"/>
</dbReference>
<feature type="chain" id="PRO_5042663971" description="Carboxylic ester hydrolase" evidence="3">
    <location>
        <begin position="18"/>
        <end position="674"/>
    </location>
</feature>
<feature type="domain" description="Carboxylesterase type B" evidence="4">
    <location>
        <begin position="490"/>
        <end position="644"/>
    </location>
</feature>
<proteinExistence type="inferred from homology"/>
<evidence type="ECO:0000259" key="4">
    <source>
        <dbReference type="Pfam" id="PF00135"/>
    </source>
</evidence>
<gene>
    <name evidence="5" type="ORF">C8A05DRAFT_39796</name>
</gene>
<dbReference type="Proteomes" id="UP001303889">
    <property type="component" value="Unassembled WGS sequence"/>
</dbReference>
<dbReference type="InterPro" id="IPR029058">
    <property type="entry name" value="AB_hydrolase_fold"/>
</dbReference>
<sequence length="674" mass="72711">MQLVGVTLAALAGLAAGESLKRLDTSLTILTNNDLQGASSPDADSAVILTDARGYQDVAQGVCAKLGEQLWKPKAGHKRRTAAALPFAEYLKYEGTCDASSKFWTSSNSAVDLTGRFNNISPASHEHYPGLCTNTAPYSTGKAQDTSSKWQISLDVNNQTLTGFRDRLSFRFLGVRYAPQPQRFTYSTVFKGSGEAASATQYGSQCAQGAGTGTEDCLFLNVWTPYLPNPNSAPAKKNLRPVGVWIHGGAFTGGTANDATFDGANIVSRGDIVMVAINYRLSTLGFLALKDGKTNGNFGLADQITALDWVRANIRSFGGDPDRITIFGQSAGAGSVRALIASPKAAGKFSGAIMLSNLGGIQYGTTYSRYYTIDEQVKVAANGILAATNCTTAASQVDCLRAVPASKLTSVGDARYLVVDGTYITSPQLELTGPRLPIRLMMGITQHDGAPFISFPKTTNETEYLAAVGLPVPSADLFPIVATGNSTLDLYTTASRLATDGVFRCVDQATAYSGLEHGRFDKIYYYEFDRTYQFQIWPGTDVCNAPVSKAFPNGDPSKPYLRCHSGELYFVFGNLHREGLPMRDAGDLPFEQFVLDSFAAFIRTGDPNPDKGYLEAKGHEATLKMVQRADKWVPATKKGGLKLQVLDWPRAKMSAFRDEKQCEALGLGPKYYEK</sequence>
<evidence type="ECO:0000256" key="3">
    <source>
        <dbReference type="RuleBase" id="RU361235"/>
    </source>
</evidence>
<evidence type="ECO:0000313" key="5">
    <source>
        <dbReference type="EMBL" id="KAK3896658.1"/>
    </source>
</evidence>
<reference evidence="5" key="2">
    <citation type="submission" date="2023-05" db="EMBL/GenBank/DDBJ databases">
        <authorList>
            <consortium name="Lawrence Berkeley National Laboratory"/>
            <person name="Steindorff A."/>
            <person name="Hensen N."/>
            <person name="Bonometti L."/>
            <person name="Westerberg I."/>
            <person name="Brannstrom I.O."/>
            <person name="Guillou S."/>
            <person name="Cros-Aarteil S."/>
            <person name="Calhoun S."/>
            <person name="Haridas S."/>
            <person name="Kuo A."/>
            <person name="Mondo S."/>
            <person name="Pangilinan J."/>
            <person name="Riley R."/>
            <person name="Labutti K."/>
            <person name="Andreopoulos B."/>
            <person name="Lipzen A."/>
            <person name="Chen C."/>
            <person name="Yanf M."/>
            <person name="Daum C."/>
            <person name="Ng V."/>
            <person name="Clum A."/>
            <person name="Ohm R."/>
            <person name="Martin F."/>
            <person name="Silar P."/>
            <person name="Natvig D."/>
            <person name="Lalanne C."/>
            <person name="Gautier V."/>
            <person name="Ament-Velasquez S.L."/>
            <person name="Kruys A."/>
            <person name="Hutchinson M.I."/>
            <person name="Powell A.J."/>
            <person name="Barry K."/>
            <person name="Miller A.N."/>
            <person name="Grigoriev I.V."/>
            <person name="Debuchy R."/>
            <person name="Gladieux P."/>
            <person name="Thoren M.H."/>
            <person name="Johannesson H."/>
        </authorList>
    </citation>
    <scope>NUCLEOTIDE SEQUENCE</scope>
    <source>
        <strain evidence="5">CBS 103.79</strain>
    </source>
</reference>
<dbReference type="AlphaFoldDB" id="A0AAN6RNK6"/>
<comment type="similarity">
    <text evidence="1 3">Belongs to the type-B carboxylesterase/lipase family.</text>
</comment>
<dbReference type="EMBL" id="MU856468">
    <property type="protein sequence ID" value="KAK3896658.1"/>
    <property type="molecule type" value="Genomic_DNA"/>
</dbReference>
<keyword evidence="3" id="KW-0732">Signal</keyword>
<dbReference type="Pfam" id="PF00135">
    <property type="entry name" value="COesterase"/>
    <property type="match status" value="2"/>
</dbReference>
<dbReference type="GO" id="GO:0016787">
    <property type="term" value="F:hydrolase activity"/>
    <property type="evidence" value="ECO:0007669"/>
    <property type="project" value="UniProtKB-KW"/>
</dbReference>
<dbReference type="PROSITE" id="PS00122">
    <property type="entry name" value="CARBOXYLESTERASE_B_1"/>
    <property type="match status" value="1"/>
</dbReference>
<evidence type="ECO:0000256" key="1">
    <source>
        <dbReference type="ARBA" id="ARBA00005964"/>
    </source>
</evidence>
<dbReference type="InterPro" id="IPR019819">
    <property type="entry name" value="Carboxylesterase_B_CS"/>
</dbReference>
<feature type="domain" description="Carboxylesterase type B" evidence="4">
    <location>
        <begin position="171"/>
        <end position="456"/>
    </location>
</feature>
<comment type="caution">
    <text evidence="5">The sequence shown here is derived from an EMBL/GenBank/DDBJ whole genome shotgun (WGS) entry which is preliminary data.</text>
</comment>
<keyword evidence="6" id="KW-1185">Reference proteome</keyword>
<feature type="signal peptide" evidence="3">
    <location>
        <begin position="1"/>
        <end position="17"/>
    </location>
</feature>
<dbReference type="PANTHER" id="PTHR43142">
    <property type="entry name" value="CARBOXYLIC ESTER HYDROLASE"/>
    <property type="match status" value="1"/>
</dbReference>
<name>A0AAN6RNK6_9PEZI</name>
<dbReference type="PROSITE" id="PS00941">
    <property type="entry name" value="CARBOXYLESTERASE_B_2"/>
    <property type="match status" value="1"/>
</dbReference>
<dbReference type="PANTHER" id="PTHR43142:SF3">
    <property type="entry name" value="PUTATIVE (AFU_ORTHOLOGUE AFUA_3G09070)-RELATED"/>
    <property type="match status" value="1"/>
</dbReference>
<evidence type="ECO:0000313" key="6">
    <source>
        <dbReference type="Proteomes" id="UP001303889"/>
    </source>
</evidence>
<evidence type="ECO:0000256" key="2">
    <source>
        <dbReference type="ARBA" id="ARBA00022801"/>
    </source>
</evidence>
<dbReference type="InterPro" id="IPR002018">
    <property type="entry name" value="CarbesteraseB"/>
</dbReference>
<protein>
    <recommendedName>
        <fullName evidence="3">Carboxylic ester hydrolase</fullName>
        <ecNumber evidence="3">3.1.1.-</ecNumber>
    </recommendedName>
</protein>